<evidence type="ECO:0000313" key="2">
    <source>
        <dbReference type="Proteomes" id="UP001218188"/>
    </source>
</evidence>
<evidence type="ECO:0000313" key="1">
    <source>
        <dbReference type="EMBL" id="KAJ7020328.1"/>
    </source>
</evidence>
<evidence type="ECO:0008006" key="3">
    <source>
        <dbReference type="Google" id="ProtNLM"/>
    </source>
</evidence>
<organism evidence="1 2">
    <name type="scientific">Mycena alexandri</name>
    <dbReference type="NCBI Taxonomy" id="1745969"/>
    <lineage>
        <taxon>Eukaryota</taxon>
        <taxon>Fungi</taxon>
        <taxon>Dikarya</taxon>
        <taxon>Basidiomycota</taxon>
        <taxon>Agaricomycotina</taxon>
        <taxon>Agaricomycetes</taxon>
        <taxon>Agaricomycetidae</taxon>
        <taxon>Agaricales</taxon>
        <taxon>Marasmiineae</taxon>
        <taxon>Mycenaceae</taxon>
        <taxon>Mycena</taxon>
    </lineage>
</organism>
<dbReference type="Gene3D" id="1.20.1280.50">
    <property type="match status" value="1"/>
</dbReference>
<proteinExistence type="predicted"/>
<dbReference type="Proteomes" id="UP001218188">
    <property type="component" value="Unassembled WGS sequence"/>
</dbReference>
<accession>A0AAD6S4G5</accession>
<dbReference type="InterPro" id="IPR036047">
    <property type="entry name" value="F-box-like_dom_sf"/>
</dbReference>
<dbReference type="EMBL" id="JARJCM010000267">
    <property type="protein sequence ID" value="KAJ7020328.1"/>
    <property type="molecule type" value="Genomic_DNA"/>
</dbReference>
<name>A0AAD6S4G5_9AGAR</name>
<sequence length="415" mass="46149">MLFAPTASPSSEPLVEDVLLHILSFCDIVSVLAMTESSKYFYRLASSKSVWLAAVTELFRRGFVHREEDEVLHELSKDQLVEKAKRAALGPQTWRRNHFGPPIVSTEITLHTHNNSRTQFGVHLLPGGNYLFHNHSVLDCWRILERKIVWTYDCTENARVLTFAAQLTDNPNQAVIMACQRTRENNEIRRNYVEMLTLDLKAGKSQSLIVARAPNGPGGDDTYSHPQICGDFAAVAVGFEVVLLNWREGTYAMVHIGNDLHFFSSFSHLALAPGYAILVVALSVRDEAGDEYEVQTLALSPLAALPWAPVDRVNPPKSVTSGSDLPRVHSEALPLLGEHTSNCNILISAHEHPLRNDLFRVWIYVDEVIPSVLLSYNLDLRGDPTLGLRSTTNIGDFHIHGCGVSFSGHTVRSPS</sequence>
<dbReference type="SUPFAM" id="SSF81383">
    <property type="entry name" value="F-box domain"/>
    <property type="match status" value="1"/>
</dbReference>
<keyword evidence="2" id="KW-1185">Reference proteome</keyword>
<protein>
    <recommendedName>
        <fullName evidence="3">F-box domain-containing protein</fullName>
    </recommendedName>
</protein>
<reference evidence="1" key="1">
    <citation type="submission" date="2023-03" db="EMBL/GenBank/DDBJ databases">
        <title>Massive genome expansion in bonnet fungi (Mycena s.s.) driven by repeated elements and novel gene families across ecological guilds.</title>
        <authorList>
            <consortium name="Lawrence Berkeley National Laboratory"/>
            <person name="Harder C.B."/>
            <person name="Miyauchi S."/>
            <person name="Viragh M."/>
            <person name="Kuo A."/>
            <person name="Thoen E."/>
            <person name="Andreopoulos B."/>
            <person name="Lu D."/>
            <person name="Skrede I."/>
            <person name="Drula E."/>
            <person name="Henrissat B."/>
            <person name="Morin E."/>
            <person name="Kohler A."/>
            <person name="Barry K."/>
            <person name="LaButti K."/>
            <person name="Morin E."/>
            <person name="Salamov A."/>
            <person name="Lipzen A."/>
            <person name="Mereny Z."/>
            <person name="Hegedus B."/>
            <person name="Baldrian P."/>
            <person name="Stursova M."/>
            <person name="Weitz H."/>
            <person name="Taylor A."/>
            <person name="Grigoriev I.V."/>
            <person name="Nagy L.G."/>
            <person name="Martin F."/>
            <person name="Kauserud H."/>
        </authorList>
    </citation>
    <scope>NUCLEOTIDE SEQUENCE</scope>
    <source>
        <strain evidence="1">CBHHK200</strain>
    </source>
</reference>
<dbReference type="AlphaFoldDB" id="A0AAD6S4G5"/>
<gene>
    <name evidence="1" type="ORF">C8F04DRAFT_1403701</name>
</gene>
<comment type="caution">
    <text evidence="1">The sequence shown here is derived from an EMBL/GenBank/DDBJ whole genome shotgun (WGS) entry which is preliminary data.</text>
</comment>